<evidence type="ECO:0000256" key="1">
    <source>
        <dbReference type="ARBA" id="ARBA00022747"/>
    </source>
</evidence>
<reference evidence="3 4" key="1">
    <citation type="submission" date="2022-02" db="EMBL/GenBank/DDBJ databases">
        <title>Phenotypic, genotypic and serological characterization of Edwardsiella ictaluri from catfish and ornamental fish species.</title>
        <authorList>
            <person name="Rose D."/>
            <person name="Tekedar H.C."/>
            <person name="Waldbieser G.C."/>
            <person name="Aarattuthodi S."/>
            <person name="Griffin M.J."/>
        </authorList>
    </citation>
    <scope>NUCLEOTIDE SEQUENCE [LARGE SCALE GENOMIC DNA]</scope>
    <source>
        <strain evidence="3 4">13 TAL-140 K3</strain>
    </source>
</reference>
<accession>A0ABY8GGW6</accession>
<dbReference type="InterPro" id="IPR044946">
    <property type="entry name" value="Restrct_endonuc_typeI_TRD_sf"/>
</dbReference>
<keyword evidence="1" id="KW-0680">Restriction system</keyword>
<organism evidence="3 4">
    <name type="scientific">Edwardsiella ictaluri</name>
    <dbReference type="NCBI Taxonomy" id="67780"/>
    <lineage>
        <taxon>Bacteria</taxon>
        <taxon>Pseudomonadati</taxon>
        <taxon>Pseudomonadota</taxon>
        <taxon>Gammaproteobacteria</taxon>
        <taxon>Enterobacterales</taxon>
        <taxon>Hafniaceae</taxon>
        <taxon>Edwardsiella</taxon>
    </lineage>
</organism>
<evidence type="ECO:0000256" key="2">
    <source>
        <dbReference type="ARBA" id="ARBA00023125"/>
    </source>
</evidence>
<dbReference type="SUPFAM" id="SSF116734">
    <property type="entry name" value="DNA methylase specificity domain"/>
    <property type="match status" value="1"/>
</dbReference>
<gene>
    <name evidence="3" type="ORF">MAY91_00045</name>
</gene>
<dbReference type="EMBL" id="CP092014">
    <property type="protein sequence ID" value="WFN96634.1"/>
    <property type="molecule type" value="Genomic_DNA"/>
</dbReference>
<dbReference type="Gene3D" id="3.90.220.20">
    <property type="entry name" value="DNA methylase specificity domains"/>
    <property type="match status" value="1"/>
</dbReference>
<dbReference type="Proteomes" id="UP001222680">
    <property type="component" value="Chromosome"/>
</dbReference>
<evidence type="ECO:0000313" key="3">
    <source>
        <dbReference type="EMBL" id="WFN96634.1"/>
    </source>
</evidence>
<keyword evidence="2" id="KW-0238">DNA-binding</keyword>
<evidence type="ECO:0000313" key="4">
    <source>
        <dbReference type="Proteomes" id="UP001222680"/>
    </source>
</evidence>
<name>A0ABY8GGW6_EDWIC</name>
<evidence type="ECO:0008006" key="5">
    <source>
        <dbReference type="Google" id="ProtNLM"/>
    </source>
</evidence>
<keyword evidence="4" id="KW-1185">Reference proteome</keyword>
<protein>
    <recommendedName>
        <fullName evidence="5">Type I restriction modification DNA specificity domain-containing protein</fullName>
    </recommendedName>
</protein>
<sequence>MMTLTEMPKYDTYKNSGVEWIGDIPAHWNIKKLKYTSNINNQTLPENTPGDFLFDYVDIGSVTLENGIEKVETFLFSDAPSRARRLAKQGDTVVSTVRTYLKAISYVDKKIL</sequence>
<proteinExistence type="predicted"/>